<comment type="caution">
    <text evidence="5">The sequence shown here is derived from an EMBL/GenBank/DDBJ whole genome shotgun (WGS) entry which is preliminary data.</text>
</comment>
<proteinExistence type="predicted"/>
<dbReference type="SUPFAM" id="SSF46785">
    <property type="entry name" value="Winged helix' DNA-binding domain"/>
    <property type="match status" value="1"/>
</dbReference>
<dbReference type="InterPro" id="IPR008920">
    <property type="entry name" value="TF_FadR/GntR_C"/>
</dbReference>
<protein>
    <submittedName>
        <fullName evidence="5">FCD domain-containing protein</fullName>
    </submittedName>
</protein>
<dbReference type="EMBL" id="JAQQDR010000005">
    <property type="protein sequence ID" value="MFM0239643.1"/>
    <property type="molecule type" value="Genomic_DNA"/>
</dbReference>
<organism evidence="5 6">
    <name type="scientific">Paraburkholderia phytofirmans</name>
    <dbReference type="NCBI Taxonomy" id="261302"/>
    <lineage>
        <taxon>Bacteria</taxon>
        <taxon>Pseudomonadati</taxon>
        <taxon>Pseudomonadota</taxon>
        <taxon>Betaproteobacteria</taxon>
        <taxon>Burkholderiales</taxon>
        <taxon>Burkholderiaceae</taxon>
        <taxon>Paraburkholderia</taxon>
    </lineage>
</organism>
<evidence type="ECO:0000259" key="4">
    <source>
        <dbReference type="PROSITE" id="PS50949"/>
    </source>
</evidence>
<dbReference type="PANTHER" id="PTHR43537:SF44">
    <property type="entry name" value="GNTR FAMILY REGULATORY PROTEIN"/>
    <property type="match status" value="1"/>
</dbReference>
<keyword evidence="1" id="KW-0805">Transcription regulation</keyword>
<keyword evidence="6" id="KW-1185">Reference proteome</keyword>
<dbReference type="PRINTS" id="PR00035">
    <property type="entry name" value="HTHGNTR"/>
</dbReference>
<accession>A0ABW9BHC0</accession>
<reference evidence="5 6" key="1">
    <citation type="journal article" date="2024" name="Chem. Sci.">
        <title>Discovery of megapolipeptins by genome mining of a Burkholderiales bacteria collection.</title>
        <authorList>
            <person name="Paulo B.S."/>
            <person name="Recchia M.J.J."/>
            <person name="Lee S."/>
            <person name="Fergusson C.H."/>
            <person name="Romanowski S.B."/>
            <person name="Hernandez A."/>
            <person name="Krull N."/>
            <person name="Liu D.Y."/>
            <person name="Cavanagh H."/>
            <person name="Bos A."/>
            <person name="Gray C.A."/>
            <person name="Murphy B.T."/>
            <person name="Linington R.G."/>
            <person name="Eustaquio A.S."/>
        </authorList>
    </citation>
    <scope>NUCLEOTIDE SEQUENCE [LARGE SCALE GENOMIC DNA]</scope>
    <source>
        <strain evidence="5 6">RL17-351-BIE-A</strain>
    </source>
</reference>
<sequence length="241" mass="27014">MEQGNKDRSLVSKVMDGLVTGIVEEKYGAILPPQDVLSKEFDVSRTVMREALSMLLARDMLDVRPKIGTRIRSMSDWRMIDEDVVNWRFRAKPDPLFLRDVIEFRILIEPRASAQAAARGSAADIAAIREAFEAFRTIRPDEPGYQEADEIFHTRIVVASGNQFFKQMAAIIRGALSTVNPIVTKRDGEGLWETAVKSHQRVVEAIERHDPKEAELASLAMIDYTAEEVGGQFSAEPPARS</sequence>
<dbReference type="PANTHER" id="PTHR43537">
    <property type="entry name" value="TRANSCRIPTIONAL REGULATOR, GNTR FAMILY"/>
    <property type="match status" value="1"/>
</dbReference>
<name>A0ABW9BHC0_9BURK</name>
<keyword evidence="2" id="KW-0238">DNA-binding</keyword>
<dbReference type="RefSeq" id="WP_408263354.1">
    <property type="nucleotide sequence ID" value="NZ_JAQQCK010000012.1"/>
</dbReference>
<dbReference type="Gene3D" id="1.20.120.530">
    <property type="entry name" value="GntR ligand-binding domain-like"/>
    <property type="match status" value="1"/>
</dbReference>
<gene>
    <name evidence="5" type="ORF">PQR03_16045</name>
</gene>
<evidence type="ECO:0000256" key="3">
    <source>
        <dbReference type="ARBA" id="ARBA00023163"/>
    </source>
</evidence>
<dbReference type="Gene3D" id="1.10.10.10">
    <property type="entry name" value="Winged helix-like DNA-binding domain superfamily/Winged helix DNA-binding domain"/>
    <property type="match status" value="1"/>
</dbReference>
<dbReference type="InterPro" id="IPR036390">
    <property type="entry name" value="WH_DNA-bd_sf"/>
</dbReference>
<evidence type="ECO:0000256" key="1">
    <source>
        <dbReference type="ARBA" id="ARBA00023015"/>
    </source>
</evidence>
<dbReference type="Pfam" id="PF07729">
    <property type="entry name" value="FCD"/>
    <property type="match status" value="1"/>
</dbReference>
<dbReference type="InterPro" id="IPR011711">
    <property type="entry name" value="GntR_C"/>
</dbReference>
<dbReference type="PROSITE" id="PS50949">
    <property type="entry name" value="HTH_GNTR"/>
    <property type="match status" value="1"/>
</dbReference>
<evidence type="ECO:0000313" key="6">
    <source>
        <dbReference type="Proteomes" id="UP001629274"/>
    </source>
</evidence>
<dbReference type="InterPro" id="IPR000524">
    <property type="entry name" value="Tscrpt_reg_HTH_GntR"/>
</dbReference>
<dbReference type="Pfam" id="PF00392">
    <property type="entry name" value="GntR"/>
    <property type="match status" value="1"/>
</dbReference>
<dbReference type="SUPFAM" id="SSF48008">
    <property type="entry name" value="GntR ligand-binding domain-like"/>
    <property type="match status" value="1"/>
</dbReference>
<evidence type="ECO:0000256" key="2">
    <source>
        <dbReference type="ARBA" id="ARBA00023125"/>
    </source>
</evidence>
<keyword evidence="3" id="KW-0804">Transcription</keyword>
<dbReference type="InterPro" id="IPR036388">
    <property type="entry name" value="WH-like_DNA-bd_sf"/>
</dbReference>
<feature type="domain" description="HTH gntR-type" evidence="4">
    <location>
        <begin position="4"/>
        <end position="74"/>
    </location>
</feature>
<dbReference type="SMART" id="SM00895">
    <property type="entry name" value="FCD"/>
    <property type="match status" value="1"/>
</dbReference>
<evidence type="ECO:0000313" key="5">
    <source>
        <dbReference type="EMBL" id="MFM0239643.1"/>
    </source>
</evidence>
<dbReference type="Proteomes" id="UP001629274">
    <property type="component" value="Unassembled WGS sequence"/>
</dbReference>
<dbReference type="SMART" id="SM00345">
    <property type="entry name" value="HTH_GNTR"/>
    <property type="match status" value="1"/>
</dbReference>